<dbReference type="PANTHER" id="PTHR11647:SF1">
    <property type="entry name" value="COLLAPSIN RESPONSE MEDIATOR PROTEIN"/>
    <property type="match status" value="1"/>
</dbReference>
<comment type="caution">
    <text evidence="2">The sequence shown here is derived from an EMBL/GenBank/DDBJ whole genome shotgun (WGS) entry which is preliminary data.</text>
</comment>
<protein>
    <submittedName>
        <fullName evidence="2">N-acyl-D-amino-acid deacylase family protein</fullName>
    </submittedName>
</protein>
<name>A0ABW9L3S9_9MYCO</name>
<organism evidence="2 3">
    <name type="scientific">Mycolicibacterium nivoides</name>
    <dbReference type="NCBI Taxonomy" id="2487344"/>
    <lineage>
        <taxon>Bacteria</taxon>
        <taxon>Bacillati</taxon>
        <taxon>Actinomycetota</taxon>
        <taxon>Actinomycetes</taxon>
        <taxon>Mycobacteriales</taxon>
        <taxon>Mycobacteriaceae</taxon>
        <taxon>Mycolicibacterium</taxon>
    </lineage>
</organism>
<dbReference type="InterPro" id="IPR011059">
    <property type="entry name" value="Metal-dep_hydrolase_composite"/>
</dbReference>
<dbReference type="CDD" id="cd01297">
    <property type="entry name" value="D-aminoacylase"/>
    <property type="match status" value="1"/>
</dbReference>
<dbReference type="SUPFAM" id="SSF51338">
    <property type="entry name" value="Composite domain of metallo-dependent hydrolases"/>
    <property type="match status" value="1"/>
</dbReference>
<dbReference type="InterPro" id="IPR013108">
    <property type="entry name" value="Amidohydro_3"/>
</dbReference>
<dbReference type="Proteomes" id="UP001635816">
    <property type="component" value="Unassembled WGS sequence"/>
</dbReference>
<gene>
    <name evidence="2" type="ORF">ACK4CT_00380</name>
</gene>
<sequence>MFDLKITGGTVVDGTGADRFTADVAIKDGKIVEVHRRGANGPALGGDAAETIDATGKIVAPGFVDIHTHYDGQVSWDAVLEPSSNHGVTTVVAGNCGVGFAPVRPGQEEWLISLMEGVEDIPGTALTEGITWGWETFGEYLDVIGQRELAVDMGTQIAHGAIRAYAMGERGARNEPANPDDIKAMAKLVQEAIEAGALGFSSSRTIAHTAMDGEPVPGTFAAEDELFALGRATAAGGAAVFELAPQGAAGEDIVAPKKELEWMRRLGEEIDCALSFALIQVDADPNLWREQLDLSAAAHKAGSRLFPQVAARPFGMLLGFPGHHAFTHRPTYRRLQAECTREELAERLADPKVRAAILAEEDLPIDPGKLFDGMFMLAQNAANRLYHIGEPPDYEPTEERTVAAIAKQRGLDPLAAMYDLMLEANAGAMLMYPMFNYSDGNHDAIREMLTHPAGVLGLSDGGAHCSMICDASYPTFLLTHWARDRHRGEKLPLEYVIRKQSHDTAQLYGMSDRGVISVGKKADVNVIDLDALTLHAPRMAYDLPAGGKRLVQGASGYEATIVSGTVTRRHGVDTGARPGRLVRGIR</sequence>
<evidence type="ECO:0000313" key="3">
    <source>
        <dbReference type="Proteomes" id="UP001635816"/>
    </source>
</evidence>
<keyword evidence="3" id="KW-1185">Reference proteome</keyword>
<reference evidence="2 3" key="1">
    <citation type="submission" date="2024-12" db="EMBL/GenBank/DDBJ databases">
        <title>The coexistence of Mycolicibacterium septicum and Mycolicibacterium nivoides in clinical samples.</title>
        <authorList>
            <person name="Wang C."/>
            <person name="Feng Y."/>
            <person name="Zong Z."/>
        </authorList>
    </citation>
    <scope>NUCLEOTIDE SEQUENCE [LARGE SCALE GENOMIC DNA]</scope>
    <source>
        <strain evidence="2 3">120309</strain>
    </source>
</reference>
<dbReference type="Pfam" id="PF07969">
    <property type="entry name" value="Amidohydro_3"/>
    <property type="match status" value="1"/>
</dbReference>
<evidence type="ECO:0000313" key="2">
    <source>
        <dbReference type="EMBL" id="MFN6541622.1"/>
    </source>
</evidence>
<accession>A0ABW9L3S9</accession>
<dbReference type="InterPro" id="IPR032466">
    <property type="entry name" value="Metal_Hydrolase"/>
</dbReference>
<proteinExistence type="predicted"/>
<dbReference type="PANTHER" id="PTHR11647">
    <property type="entry name" value="HYDRANTOINASE/DIHYDROPYRIMIDINASE FAMILY MEMBER"/>
    <property type="match status" value="1"/>
</dbReference>
<dbReference type="EMBL" id="JBKBDD010000001">
    <property type="protein sequence ID" value="MFN6541622.1"/>
    <property type="molecule type" value="Genomic_DNA"/>
</dbReference>
<dbReference type="RefSeq" id="WP_409542391.1">
    <property type="nucleotide sequence ID" value="NZ_JBKBDD010000001.1"/>
</dbReference>
<dbReference type="Gene3D" id="3.20.20.140">
    <property type="entry name" value="Metal-dependent hydrolases"/>
    <property type="match status" value="2"/>
</dbReference>
<dbReference type="SUPFAM" id="SSF51556">
    <property type="entry name" value="Metallo-dependent hydrolases"/>
    <property type="match status" value="1"/>
</dbReference>
<evidence type="ECO:0000259" key="1">
    <source>
        <dbReference type="Pfam" id="PF07969"/>
    </source>
</evidence>
<feature type="domain" description="Amidohydrolase 3" evidence="1">
    <location>
        <begin position="50"/>
        <end position="567"/>
    </location>
</feature>
<dbReference type="InterPro" id="IPR050378">
    <property type="entry name" value="Metallo-dep_Hydrolases_sf"/>
</dbReference>